<dbReference type="InterPro" id="IPR007110">
    <property type="entry name" value="Ig-like_dom"/>
</dbReference>
<dbReference type="PANTHER" id="PTHR44170">
    <property type="entry name" value="PROTEIN SIDEKICK"/>
    <property type="match status" value="1"/>
</dbReference>
<dbReference type="GO" id="GO:0016020">
    <property type="term" value="C:membrane"/>
    <property type="evidence" value="ECO:0007669"/>
    <property type="project" value="UniProtKB-SubCell"/>
</dbReference>
<evidence type="ECO:0000256" key="3">
    <source>
        <dbReference type="ARBA" id="ARBA00022729"/>
    </source>
</evidence>
<proteinExistence type="predicted"/>
<feature type="domain" description="Fibronectin type-III" evidence="10">
    <location>
        <begin position="108"/>
        <end position="205"/>
    </location>
</feature>
<dbReference type="SMART" id="SM00408">
    <property type="entry name" value="IGc2"/>
    <property type="match status" value="1"/>
</dbReference>
<dbReference type="SMART" id="SM00409">
    <property type="entry name" value="IG"/>
    <property type="match status" value="1"/>
</dbReference>
<protein>
    <submittedName>
        <fullName evidence="11">Down syndrome cell adhesion molecule</fullName>
    </submittedName>
</protein>
<comment type="subcellular location">
    <subcellularLocation>
        <location evidence="1">Membrane</location>
    </subcellularLocation>
</comment>
<keyword evidence="5" id="KW-1133">Transmembrane helix</keyword>
<dbReference type="GO" id="GO:0098609">
    <property type="term" value="P:cell-cell adhesion"/>
    <property type="evidence" value="ECO:0007669"/>
    <property type="project" value="TreeGrafter"/>
</dbReference>
<feature type="domain" description="Fibronectin type-III" evidence="10">
    <location>
        <begin position="294"/>
        <end position="387"/>
    </location>
</feature>
<dbReference type="InterPro" id="IPR013783">
    <property type="entry name" value="Ig-like_fold"/>
</dbReference>
<evidence type="ECO:0000256" key="5">
    <source>
        <dbReference type="ARBA" id="ARBA00022989"/>
    </source>
</evidence>
<dbReference type="InterPro" id="IPR036179">
    <property type="entry name" value="Ig-like_dom_sf"/>
</dbReference>
<keyword evidence="8" id="KW-0393">Immunoglobulin domain</keyword>
<keyword evidence="3" id="KW-0732">Signal</keyword>
<evidence type="ECO:0000256" key="6">
    <source>
        <dbReference type="ARBA" id="ARBA00023136"/>
    </source>
</evidence>
<dbReference type="PROSITE" id="PS50835">
    <property type="entry name" value="IG_LIKE"/>
    <property type="match status" value="1"/>
</dbReference>
<evidence type="ECO:0000256" key="2">
    <source>
        <dbReference type="ARBA" id="ARBA00022692"/>
    </source>
</evidence>
<accession>A0AAV4FNL1</accession>
<evidence type="ECO:0000256" key="7">
    <source>
        <dbReference type="ARBA" id="ARBA00023157"/>
    </source>
</evidence>
<evidence type="ECO:0000313" key="12">
    <source>
        <dbReference type="Proteomes" id="UP000762676"/>
    </source>
</evidence>
<comment type="caution">
    <text evidence="11">The sequence shown here is derived from an EMBL/GenBank/DDBJ whole genome shotgun (WGS) entry which is preliminary data.</text>
</comment>
<dbReference type="Pfam" id="PF00041">
    <property type="entry name" value="fn3"/>
    <property type="match status" value="3"/>
</dbReference>
<dbReference type="SUPFAM" id="SSF48726">
    <property type="entry name" value="Immunoglobulin"/>
    <property type="match status" value="1"/>
</dbReference>
<dbReference type="InterPro" id="IPR036116">
    <property type="entry name" value="FN3_sf"/>
</dbReference>
<reference evidence="11 12" key="1">
    <citation type="journal article" date="2021" name="Elife">
        <title>Chloroplast acquisition without the gene transfer in kleptoplastic sea slugs, Plakobranchus ocellatus.</title>
        <authorList>
            <person name="Maeda T."/>
            <person name="Takahashi S."/>
            <person name="Yoshida T."/>
            <person name="Shimamura S."/>
            <person name="Takaki Y."/>
            <person name="Nagai Y."/>
            <person name="Toyoda A."/>
            <person name="Suzuki Y."/>
            <person name="Arimoto A."/>
            <person name="Ishii H."/>
            <person name="Satoh N."/>
            <person name="Nishiyama T."/>
            <person name="Hasebe M."/>
            <person name="Maruyama T."/>
            <person name="Minagawa J."/>
            <person name="Obokata J."/>
            <person name="Shigenobu S."/>
        </authorList>
    </citation>
    <scope>NUCLEOTIDE SEQUENCE [LARGE SCALE GENOMIC DNA]</scope>
</reference>
<dbReference type="InterPro" id="IPR003599">
    <property type="entry name" value="Ig_sub"/>
</dbReference>
<dbReference type="FunFam" id="2.60.40.10:FF:000032">
    <property type="entry name" value="palladin isoform X1"/>
    <property type="match status" value="1"/>
</dbReference>
<dbReference type="InterPro" id="IPR013098">
    <property type="entry name" value="Ig_I-set"/>
</dbReference>
<dbReference type="PROSITE" id="PS50853">
    <property type="entry name" value="FN3"/>
    <property type="match status" value="3"/>
</dbReference>
<feature type="domain" description="Ig-like" evidence="9">
    <location>
        <begin position="204"/>
        <end position="292"/>
    </location>
</feature>
<dbReference type="SUPFAM" id="SSF49265">
    <property type="entry name" value="Fibronectin type III"/>
    <property type="match status" value="2"/>
</dbReference>
<sequence length="451" mass="48908">MPPVPSQPPEGVQATPLSSDSVKVAWSPPPLFTLHGILQGYKILYKPVRLDEDESDANFQTSPHLEIVLFGLEKFTNYSVQVLAYTRKGEGVRSAPVYVTTQEDVPDAPARIKALATNDSAILISWMPPARPNGVIKGYTLYFNNQSSPEVEDVPIPLPSDSTYYMMGGLPRGVEFAFRCSASTTMGEGRSTKYISTSTLVVAPARIASFPVTVTQAWHEDVTFPCVTVGSPAPVVTWRLRNRRVQNSPRTRILKNGYLVVSSVTGSDAANYTCHAENPHGRSQITYTLKVQAPPHPPHLYLVMTTTSTIQVNWLSGSNGGSPIQGFVLNYKMDHQGWQSLSMGPTNRTFIANNLRCGTSYKFSLRARNKLGDSLDSEMVTASTNGSGKLRRAWALGVWGSGVGNSLDSEMVTASTNGSGRLRRAWALGVWGSVGNSLDSEMVTASTDVSG</sequence>
<evidence type="ECO:0000256" key="1">
    <source>
        <dbReference type="ARBA" id="ARBA00004370"/>
    </source>
</evidence>
<organism evidence="11 12">
    <name type="scientific">Elysia marginata</name>
    <dbReference type="NCBI Taxonomy" id="1093978"/>
    <lineage>
        <taxon>Eukaryota</taxon>
        <taxon>Metazoa</taxon>
        <taxon>Spiralia</taxon>
        <taxon>Lophotrochozoa</taxon>
        <taxon>Mollusca</taxon>
        <taxon>Gastropoda</taxon>
        <taxon>Heterobranchia</taxon>
        <taxon>Euthyneura</taxon>
        <taxon>Panpulmonata</taxon>
        <taxon>Sacoglossa</taxon>
        <taxon>Placobranchoidea</taxon>
        <taxon>Plakobranchidae</taxon>
        <taxon>Elysia</taxon>
    </lineage>
</organism>
<dbReference type="Proteomes" id="UP000762676">
    <property type="component" value="Unassembled WGS sequence"/>
</dbReference>
<keyword evidence="4" id="KW-0677">Repeat</keyword>
<gene>
    <name evidence="11" type="ORF">ElyMa_005764900</name>
</gene>
<dbReference type="InterPro" id="IPR003598">
    <property type="entry name" value="Ig_sub2"/>
</dbReference>
<keyword evidence="12" id="KW-1185">Reference proteome</keyword>
<dbReference type="Gene3D" id="2.60.40.10">
    <property type="entry name" value="Immunoglobulins"/>
    <property type="match status" value="4"/>
</dbReference>
<dbReference type="InterPro" id="IPR003961">
    <property type="entry name" value="FN3_dom"/>
</dbReference>
<evidence type="ECO:0000256" key="4">
    <source>
        <dbReference type="ARBA" id="ARBA00022737"/>
    </source>
</evidence>
<dbReference type="SMART" id="SM00060">
    <property type="entry name" value="FN3"/>
    <property type="match status" value="3"/>
</dbReference>
<dbReference type="FunFam" id="2.60.40.10:FF:000093">
    <property type="entry name" value="Down syndrome cell adhesion molecule, isoform B"/>
    <property type="match status" value="1"/>
</dbReference>
<evidence type="ECO:0000256" key="8">
    <source>
        <dbReference type="ARBA" id="ARBA00023319"/>
    </source>
</evidence>
<dbReference type="PANTHER" id="PTHR44170:SF54">
    <property type="entry name" value="FI24025P1"/>
    <property type="match status" value="1"/>
</dbReference>
<keyword evidence="2" id="KW-0812">Transmembrane</keyword>
<dbReference type="EMBL" id="BMAT01011551">
    <property type="protein sequence ID" value="GFR74893.1"/>
    <property type="molecule type" value="Genomic_DNA"/>
</dbReference>
<keyword evidence="7" id="KW-1015">Disulfide bond</keyword>
<evidence type="ECO:0000259" key="9">
    <source>
        <dbReference type="PROSITE" id="PS50835"/>
    </source>
</evidence>
<keyword evidence="6" id="KW-0472">Membrane</keyword>
<dbReference type="CDD" id="cd00063">
    <property type="entry name" value="FN3"/>
    <property type="match status" value="3"/>
</dbReference>
<name>A0AAV4FNL1_9GAST</name>
<feature type="domain" description="Fibronectin type-III" evidence="10">
    <location>
        <begin position="8"/>
        <end position="104"/>
    </location>
</feature>
<evidence type="ECO:0000259" key="10">
    <source>
        <dbReference type="PROSITE" id="PS50853"/>
    </source>
</evidence>
<dbReference type="Pfam" id="PF07679">
    <property type="entry name" value="I-set"/>
    <property type="match status" value="1"/>
</dbReference>
<dbReference type="AlphaFoldDB" id="A0AAV4FNL1"/>
<evidence type="ECO:0000313" key="11">
    <source>
        <dbReference type="EMBL" id="GFR74893.1"/>
    </source>
</evidence>